<comment type="caution">
    <text evidence="2">The sequence shown here is derived from an EMBL/GenBank/DDBJ whole genome shotgun (WGS) entry which is preliminary data.</text>
</comment>
<organism evidence="2 3">
    <name type="scientific">Rhizopus oryzae</name>
    <name type="common">Mucormycosis agent</name>
    <name type="synonym">Rhizopus arrhizus var. delemar</name>
    <dbReference type="NCBI Taxonomy" id="64495"/>
    <lineage>
        <taxon>Eukaryota</taxon>
        <taxon>Fungi</taxon>
        <taxon>Fungi incertae sedis</taxon>
        <taxon>Mucoromycota</taxon>
        <taxon>Mucoromycotina</taxon>
        <taxon>Mucoromycetes</taxon>
        <taxon>Mucorales</taxon>
        <taxon>Mucorineae</taxon>
        <taxon>Rhizopodaceae</taxon>
        <taxon>Rhizopus</taxon>
    </lineage>
</organism>
<gene>
    <name evidence="2" type="ORF">G6F51_000502</name>
</gene>
<dbReference type="EMBL" id="JAANIT010000030">
    <property type="protein sequence ID" value="KAG1553576.1"/>
    <property type="molecule type" value="Genomic_DNA"/>
</dbReference>
<reference evidence="2" key="1">
    <citation type="journal article" date="2020" name="Microb. Genom.">
        <title>Genetic diversity of clinical and environmental Mucorales isolates obtained from an investigation of mucormycosis cases among solid organ transplant recipients.</title>
        <authorList>
            <person name="Nguyen M.H."/>
            <person name="Kaul D."/>
            <person name="Muto C."/>
            <person name="Cheng S.J."/>
            <person name="Richter R.A."/>
            <person name="Bruno V.M."/>
            <person name="Liu G."/>
            <person name="Beyhan S."/>
            <person name="Sundermann A.J."/>
            <person name="Mounaud S."/>
            <person name="Pasculle A.W."/>
            <person name="Nierman W.C."/>
            <person name="Driscoll E."/>
            <person name="Cumbie R."/>
            <person name="Clancy C.J."/>
            <person name="Dupont C.L."/>
        </authorList>
    </citation>
    <scope>NUCLEOTIDE SEQUENCE</scope>
    <source>
        <strain evidence="2">GL16</strain>
    </source>
</reference>
<feature type="compositionally biased region" description="Acidic residues" evidence="1">
    <location>
        <begin position="89"/>
        <end position="116"/>
    </location>
</feature>
<evidence type="ECO:0000313" key="2">
    <source>
        <dbReference type="EMBL" id="KAG1553576.1"/>
    </source>
</evidence>
<dbReference type="AlphaFoldDB" id="A0A9P7CHP3"/>
<proteinExistence type="predicted"/>
<sequence>MDLGSSNLPTSTNQYISFACSSIFSDTHRLNISIISFASLTKSRWPEEEFGGLISTTKRSMRWPRTDAEKVKSDCNLPIVEMEGVATEWETDSDEEAEDDDSETGDDVHVEDDEDS</sequence>
<accession>A0A9P7CHP3</accession>
<name>A0A9P7CHP3_RHIOR</name>
<dbReference type="Proteomes" id="UP000717996">
    <property type="component" value="Unassembled WGS sequence"/>
</dbReference>
<protein>
    <submittedName>
        <fullName evidence="2">Uncharacterized protein</fullName>
    </submittedName>
</protein>
<feature type="region of interest" description="Disordered" evidence="1">
    <location>
        <begin position="84"/>
        <end position="116"/>
    </location>
</feature>
<evidence type="ECO:0000256" key="1">
    <source>
        <dbReference type="SAM" id="MobiDB-lite"/>
    </source>
</evidence>
<evidence type="ECO:0000313" key="3">
    <source>
        <dbReference type="Proteomes" id="UP000717996"/>
    </source>
</evidence>